<evidence type="ECO:0000256" key="1">
    <source>
        <dbReference type="SAM" id="MobiDB-lite"/>
    </source>
</evidence>
<name>A0A8H3E184_9AGAM</name>
<protein>
    <submittedName>
        <fullName evidence="2">Uncharacterized protein</fullName>
    </submittedName>
</protein>
<dbReference type="EMBL" id="CAJNJQ010001807">
    <property type="protein sequence ID" value="CAE7150746.1"/>
    <property type="molecule type" value="Genomic_DNA"/>
</dbReference>
<proteinExistence type="predicted"/>
<evidence type="ECO:0000313" key="3">
    <source>
        <dbReference type="Proteomes" id="UP000663827"/>
    </source>
</evidence>
<gene>
    <name evidence="2" type="ORF">RDB_LOCUS88074</name>
</gene>
<sequence length="264" mass="29817">MTHPPLFRNNVEGLMNISHKLVVPSLQAACLQFLLTHAAGKPIKAMRIAELFEHEELYRESSRFVLDNPGGWSDAELSTLSQETLLKLEKRRNWFLERVLKLGLVPIAREYQCSPTCPDPTNCARQLEEKWRLGYHALFRFGPAQPSMVFRYLRQLEGVSPPLSLTHLACQTTAKAWVATRKPTLPRTYKSAHPFTVFDRMFSIGLRGSNENPAMGATRVTTTTTTSNGPRRHFLFCTLRPEKEKKGRSMSRDITSALAGTSSS</sequence>
<comment type="caution">
    <text evidence="2">The sequence shown here is derived from an EMBL/GenBank/DDBJ whole genome shotgun (WGS) entry which is preliminary data.</text>
</comment>
<feature type="region of interest" description="Disordered" evidence="1">
    <location>
        <begin position="243"/>
        <end position="264"/>
    </location>
</feature>
<organism evidence="2 3">
    <name type="scientific">Rhizoctonia solani</name>
    <dbReference type="NCBI Taxonomy" id="456999"/>
    <lineage>
        <taxon>Eukaryota</taxon>
        <taxon>Fungi</taxon>
        <taxon>Dikarya</taxon>
        <taxon>Basidiomycota</taxon>
        <taxon>Agaricomycotina</taxon>
        <taxon>Agaricomycetes</taxon>
        <taxon>Cantharellales</taxon>
        <taxon>Ceratobasidiaceae</taxon>
        <taxon>Rhizoctonia</taxon>
    </lineage>
</organism>
<evidence type="ECO:0000313" key="2">
    <source>
        <dbReference type="EMBL" id="CAE7150746.1"/>
    </source>
</evidence>
<reference evidence="2" key="1">
    <citation type="submission" date="2021-01" db="EMBL/GenBank/DDBJ databases">
        <authorList>
            <person name="Kaushik A."/>
        </authorList>
    </citation>
    <scope>NUCLEOTIDE SEQUENCE</scope>
    <source>
        <strain evidence="2">AG5</strain>
    </source>
</reference>
<dbReference type="Proteomes" id="UP000663827">
    <property type="component" value="Unassembled WGS sequence"/>
</dbReference>
<dbReference type="AlphaFoldDB" id="A0A8H3E184"/>
<feature type="compositionally biased region" description="Polar residues" evidence="1">
    <location>
        <begin position="252"/>
        <end position="264"/>
    </location>
</feature>
<accession>A0A8H3E184</accession>